<comment type="caution">
    <text evidence="6">The sequence shown here is derived from an EMBL/GenBank/DDBJ whole genome shotgun (WGS) entry which is preliminary data.</text>
</comment>
<keyword evidence="7" id="KW-1185">Reference proteome</keyword>
<sequence>MTLRDDVARAAVQGMRVKQTELEYRWRRVVPAAMARAREGQPELPERTRVRYCVLGLAPAEASLLVDEPILGAWFDAALTSLGPRGPALARRLCHWLTAELIRRVPTKQLSSAKVAPAALADLVRMLEAAEVSAPAAQQILDLLVVEGGVPGGIAAREGLVLEDDDAALTAAIVGVLRGYPQQVAQYRAGKAALWGYLIGRVMQALRGRTDPRRVHKLLVVALHSPPPGDDTT</sequence>
<keyword evidence="3" id="KW-0067">ATP-binding</keyword>
<evidence type="ECO:0000256" key="2">
    <source>
        <dbReference type="ARBA" id="ARBA00022741"/>
    </source>
</evidence>
<feature type="domain" description="Asn/Gln amidotransferase" evidence="5">
    <location>
        <begin position="73"/>
        <end position="223"/>
    </location>
</feature>
<dbReference type="InterPro" id="IPR023168">
    <property type="entry name" value="GatB_Yqey_C_2"/>
</dbReference>
<dbReference type="PANTHER" id="PTHR11659">
    <property type="entry name" value="GLUTAMYL-TRNA GLN AMIDOTRANSFERASE SUBUNIT B MITOCHONDRIAL AND PROKARYOTIC PET112-RELATED"/>
    <property type="match status" value="1"/>
</dbReference>
<dbReference type="EMBL" id="JAQNDL010000001">
    <property type="protein sequence ID" value="MDC0716925.1"/>
    <property type="molecule type" value="Genomic_DNA"/>
</dbReference>
<evidence type="ECO:0000256" key="4">
    <source>
        <dbReference type="ARBA" id="ARBA00022917"/>
    </source>
</evidence>
<dbReference type="Pfam" id="PF02637">
    <property type="entry name" value="GatB_Yqey"/>
    <property type="match status" value="1"/>
</dbReference>
<name>A0ABT5DTH8_9BACT</name>
<evidence type="ECO:0000313" key="6">
    <source>
        <dbReference type="EMBL" id="MDC0716925.1"/>
    </source>
</evidence>
<dbReference type="InterPro" id="IPR017959">
    <property type="entry name" value="Asn/Gln-tRNA_amidoTrfase_suB/E"/>
</dbReference>
<evidence type="ECO:0000313" key="7">
    <source>
        <dbReference type="Proteomes" id="UP001221686"/>
    </source>
</evidence>
<dbReference type="InterPro" id="IPR018027">
    <property type="entry name" value="Asn/Gln_amidotransferase"/>
</dbReference>
<evidence type="ECO:0000256" key="3">
    <source>
        <dbReference type="ARBA" id="ARBA00022840"/>
    </source>
</evidence>
<keyword evidence="4" id="KW-0648">Protein biosynthesis</keyword>
<dbReference type="PANTHER" id="PTHR11659:SF0">
    <property type="entry name" value="GLUTAMYL-TRNA(GLN) AMIDOTRANSFERASE SUBUNIT B, MITOCHONDRIAL"/>
    <property type="match status" value="1"/>
</dbReference>
<accession>A0ABT5DTH8</accession>
<dbReference type="SMART" id="SM00845">
    <property type="entry name" value="GatB_Yqey"/>
    <property type="match status" value="1"/>
</dbReference>
<dbReference type="RefSeq" id="WP_272085413.1">
    <property type="nucleotide sequence ID" value="NZ_JAQNDL010000001.1"/>
</dbReference>
<gene>
    <name evidence="6" type="ORF">POL25_08485</name>
</gene>
<proteinExistence type="predicted"/>
<reference evidence="6 7" key="1">
    <citation type="submission" date="2022-11" db="EMBL/GenBank/DDBJ databases">
        <title>Minimal conservation of predation-associated metabolite biosynthetic gene clusters underscores biosynthetic potential of Myxococcota including descriptions for ten novel species: Archangium lansinium sp. nov., Myxococcus landrumus sp. nov., Nannocystis bai.</title>
        <authorList>
            <person name="Ahearne A."/>
            <person name="Stevens C."/>
            <person name="Dowd S."/>
        </authorList>
    </citation>
    <scope>NUCLEOTIDE SEQUENCE [LARGE SCALE GENOMIC DNA]</scope>
    <source>
        <strain evidence="6 7">BB15-2</strain>
    </source>
</reference>
<evidence type="ECO:0000256" key="1">
    <source>
        <dbReference type="ARBA" id="ARBA00022598"/>
    </source>
</evidence>
<dbReference type="Gene3D" id="1.10.10.410">
    <property type="match status" value="1"/>
</dbReference>
<evidence type="ECO:0000259" key="5">
    <source>
        <dbReference type="SMART" id="SM00845"/>
    </source>
</evidence>
<protein>
    <recommendedName>
        <fullName evidence="5">Asn/Gln amidotransferase domain-containing protein</fullName>
    </recommendedName>
</protein>
<keyword evidence="2" id="KW-0547">Nucleotide-binding</keyword>
<organism evidence="6 7">
    <name type="scientific">Nannocystis bainbridge</name>
    <dbReference type="NCBI Taxonomy" id="2995303"/>
    <lineage>
        <taxon>Bacteria</taxon>
        <taxon>Pseudomonadati</taxon>
        <taxon>Myxococcota</taxon>
        <taxon>Polyangia</taxon>
        <taxon>Nannocystales</taxon>
        <taxon>Nannocystaceae</taxon>
        <taxon>Nannocystis</taxon>
    </lineage>
</organism>
<dbReference type="InterPro" id="IPR003789">
    <property type="entry name" value="Asn/Gln_tRNA_amidoTrase-B-like"/>
</dbReference>
<dbReference type="SUPFAM" id="SSF89095">
    <property type="entry name" value="GatB/YqeY motif"/>
    <property type="match status" value="1"/>
</dbReference>
<dbReference type="Proteomes" id="UP001221686">
    <property type="component" value="Unassembled WGS sequence"/>
</dbReference>
<keyword evidence="1" id="KW-0436">Ligase</keyword>